<dbReference type="Proteomes" id="UP000249163">
    <property type="component" value="Chromosome"/>
</dbReference>
<evidence type="ECO:0000313" key="2">
    <source>
        <dbReference type="Proteomes" id="UP000249163"/>
    </source>
</evidence>
<proteinExistence type="predicted"/>
<organism evidence="1 2">
    <name type="scientific">Paenibacillus odorifer</name>
    <dbReference type="NCBI Taxonomy" id="189426"/>
    <lineage>
        <taxon>Bacteria</taxon>
        <taxon>Bacillati</taxon>
        <taxon>Bacillota</taxon>
        <taxon>Bacilli</taxon>
        <taxon>Bacillales</taxon>
        <taxon>Paenibacillaceae</taxon>
        <taxon>Paenibacillus</taxon>
    </lineage>
</organism>
<dbReference type="EMBL" id="CP021965">
    <property type="protein sequence ID" value="AWV35141.1"/>
    <property type="molecule type" value="Genomic_DNA"/>
</dbReference>
<accession>A0AAD0KL20</accession>
<reference evidence="1 2" key="1">
    <citation type="submission" date="2017-06" db="EMBL/GenBank/DDBJ databases">
        <title>Complete genome sequence of Paenibacillus odorifer CBA7130.</title>
        <authorList>
            <person name="Nam Y.-D."/>
            <person name="Kang J."/>
            <person name="Chung W.-H."/>
        </authorList>
    </citation>
    <scope>NUCLEOTIDE SEQUENCE [LARGE SCALE GENOMIC DNA]</scope>
    <source>
        <strain evidence="1 2">CBA7130</strain>
    </source>
</reference>
<name>A0AAD0KL20_9BACL</name>
<sequence>MDTKNLIAYSKVYEYLLGEFPSDDTYEDRILAQKIGYLAQDCGIYLGEMNYFWHKRGPYSRSLASALRYFQQNRECFIQECSNVKIYYNILPKLDLIKSIIEARTKDCPEIIWLEICASLKYLSKESPSDNIDMLSSLLIKKKPFLDFHFDDIHKSWNIMNSLVTV</sequence>
<gene>
    <name evidence="1" type="ORF">CD191_22275</name>
</gene>
<evidence type="ECO:0000313" key="1">
    <source>
        <dbReference type="EMBL" id="AWV35141.1"/>
    </source>
</evidence>
<protein>
    <submittedName>
        <fullName evidence="1">Uncharacterized protein</fullName>
    </submittedName>
</protein>
<dbReference type="AlphaFoldDB" id="A0AAD0KL20"/>
<dbReference type="RefSeq" id="WP_111505127.1">
    <property type="nucleotide sequence ID" value="NZ_CP021965.1"/>
</dbReference>